<reference evidence="5 6" key="1">
    <citation type="submission" date="2018-06" db="EMBL/GenBank/DDBJ databases">
        <authorList>
            <consortium name="Pathogen Informatics"/>
            <person name="Doyle S."/>
        </authorList>
    </citation>
    <scope>NUCLEOTIDE SEQUENCE [LARGE SCALE GENOMIC DNA]</scope>
    <source>
        <strain evidence="5 6">NCTC11535</strain>
    </source>
</reference>
<keyword evidence="3" id="KW-0732">Signal</keyword>
<feature type="transmembrane region" description="Helical" evidence="2">
    <location>
        <begin position="321"/>
        <end position="342"/>
    </location>
</feature>
<feature type="compositionally biased region" description="Pro residues" evidence="1">
    <location>
        <begin position="188"/>
        <end position="203"/>
    </location>
</feature>
<feature type="chain" id="PRO_5045778030" evidence="3">
    <location>
        <begin position="21"/>
        <end position="348"/>
    </location>
</feature>
<keyword evidence="2" id="KW-0472">Membrane</keyword>
<comment type="caution">
    <text evidence="5">The sequence shown here is derived from an EMBL/GenBank/DDBJ whole genome shotgun (WGS) entry which is preliminary data.</text>
</comment>
<dbReference type="RefSeq" id="WP_111836166.1">
    <property type="nucleotide sequence ID" value="NZ_UAPQ01000006.1"/>
</dbReference>
<feature type="signal peptide" evidence="3">
    <location>
        <begin position="1"/>
        <end position="20"/>
    </location>
</feature>
<dbReference type="Gene3D" id="3.40.33.10">
    <property type="entry name" value="CAP"/>
    <property type="match status" value="1"/>
</dbReference>
<accession>A0ABY1VMZ3</accession>
<dbReference type="InterPro" id="IPR035940">
    <property type="entry name" value="CAP_sf"/>
</dbReference>
<organism evidence="5 6">
    <name type="scientific">Actinomyces bovis</name>
    <dbReference type="NCBI Taxonomy" id="1658"/>
    <lineage>
        <taxon>Bacteria</taxon>
        <taxon>Bacillati</taxon>
        <taxon>Actinomycetota</taxon>
        <taxon>Actinomycetes</taxon>
        <taxon>Actinomycetales</taxon>
        <taxon>Actinomycetaceae</taxon>
        <taxon>Actinomyces</taxon>
    </lineage>
</organism>
<sequence length="348" mass="35083">MKSIARIPLALCAGVALAMAAPSAVCATASAQEVAAVSPAAASNQASDYASVILAKVNELRSSLGLAPVTRYVQLDAISQQWSEHMANTGQFAHRNLSGGGFPKGYRKLSENIAYRSGAPGEDVGAELFEQWRHSPGHYQNMVDPEVNSIGIGVAYQASNGQWYGTQNFAYYADPAGAGLTPTGSPSVPAPDKPSPAPSAAPKPDPKSTTEPTAAPKPEGTPGVTPAPQPSSEASAEPAPHASAAPSAKPSATPTPKAKAGAGGAKQVPVPVATPDRQVIALPTRGSTGGATASQTPEVVVAAPERSKSAPSADSLPMTGVSLGVAMVALGLTGAGVVAFTVRVRRRA</sequence>
<evidence type="ECO:0000256" key="1">
    <source>
        <dbReference type="SAM" id="MobiDB-lite"/>
    </source>
</evidence>
<evidence type="ECO:0000313" key="6">
    <source>
        <dbReference type="Proteomes" id="UP000250006"/>
    </source>
</evidence>
<dbReference type="CDD" id="cd05379">
    <property type="entry name" value="CAP_bacterial"/>
    <property type="match status" value="1"/>
</dbReference>
<proteinExistence type="predicted"/>
<dbReference type="Proteomes" id="UP000250006">
    <property type="component" value="Unassembled WGS sequence"/>
</dbReference>
<protein>
    <submittedName>
        <fullName evidence="5">Uncharacterized protein, YkwD family</fullName>
    </submittedName>
</protein>
<feature type="compositionally biased region" description="Low complexity" evidence="1">
    <location>
        <begin position="230"/>
        <end position="273"/>
    </location>
</feature>
<evidence type="ECO:0000313" key="5">
    <source>
        <dbReference type="EMBL" id="SPT53198.1"/>
    </source>
</evidence>
<gene>
    <name evidence="5" type="ORF">NCTC11535_00858</name>
</gene>
<evidence type="ECO:0000256" key="2">
    <source>
        <dbReference type="SAM" id="Phobius"/>
    </source>
</evidence>
<feature type="domain" description="SCP" evidence="4">
    <location>
        <begin position="54"/>
        <end position="169"/>
    </location>
</feature>
<dbReference type="Pfam" id="PF00188">
    <property type="entry name" value="CAP"/>
    <property type="match status" value="1"/>
</dbReference>
<keyword evidence="2" id="KW-1133">Transmembrane helix</keyword>
<dbReference type="PANTHER" id="PTHR31157:SF1">
    <property type="entry name" value="SCP DOMAIN-CONTAINING PROTEIN"/>
    <property type="match status" value="1"/>
</dbReference>
<name>A0ABY1VMZ3_9ACTO</name>
<dbReference type="InterPro" id="IPR014044">
    <property type="entry name" value="CAP_dom"/>
</dbReference>
<feature type="region of interest" description="Disordered" evidence="1">
    <location>
        <begin position="182"/>
        <end position="316"/>
    </location>
</feature>
<dbReference type="EMBL" id="UAPQ01000006">
    <property type="protein sequence ID" value="SPT53198.1"/>
    <property type="molecule type" value="Genomic_DNA"/>
</dbReference>
<keyword evidence="2" id="KW-0812">Transmembrane</keyword>
<evidence type="ECO:0000259" key="4">
    <source>
        <dbReference type="Pfam" id="PF00188"/>
    </source>
</evidence>
<keyword evidence="6" id="KW-1185">Reference proteome</keyword>
<dbReference type="PANTHER" id="PTHR31157">
    <property type="entry name" value="SCP DOMAIN-CONTAINING PROTEIN"/>
    <property type="match status" value="1"/>
</dbReference>
<dbReference type="SUPFAM" id="SSF55797">
    <property type="entry name" value="PR-1-like"/>
    <property type="match status" value="1"/>
</dbReference>
<evidence type="ECO:0000256" key="3">
    <source>
        <dbReference type="SAM" id="SignalP"/>
    </source>
</evidence>